<dbReference type="PROSITE" id="PS00108">
    <property type="entry name" value="PROTEIN_KINASE_ST"/>
    <property type="match status" value="1"/>
</dbReference>
<keyword evidence="5 6" id="KW-0067">ATP-binding</keyword>
<evidence type="ECO:0000256" key="4">
    <source>
        <dbReference type="ARBA" id="ARBA00022777"/>
    </source>
</evidence>
<dbReference type="AlphaFoldDB" id="A0A9N9BRI3"/>
<comment type="caution">
    <text evidence="10">The sequence shown here is derived from an EMBL/GenBank/DDBJ whole genome shotgun (WGS) entry which is preliminary data.</text>
</comment>
<dbReference type="CDD" id="cd05117">
    <property type="entry name" value="STKc_CAMK"/>
    <property type="match status" value="1"/>
</dbReference>
<organism evidence="10 11">
    <name type="scientific">Funneliformis mosseae</name>
    <name type="common">Endomycorrhizal fungus</name>
    <name type="synonym">Glomus mosseae</name>
    <dbReference type="NCBI Taxonomy" id="27381"/>
    <lineage>
        <taxon>Eukaryota</taxon>
        <taxon>Fungi</taxon>
        <taxon>Fungi incertae sedis</taxon>
        <taxon>Mucoromycota</taxon>
        <taxon>Glomeromycotina</taxon>
        <taxon>Glomeromycetes</taxon>
        <taxon>Glomerales</taxon>
        <taxon>Glomeraceae</taxon>
        <taxon>Funneliformis</taxon>
    </lineage>
</organism>
<dbReference type="EMBL" id="CAJVPP010001839">
    <property type="protein sequence ID" value="CAG8575215.1"/>
    <property type="molecule type" value="Genomic_DNA"/>
</dbReference>
<gene>
    <name evidence="10" type="ORF">FMOSSE_LOCUS7661</name>
</gene>
<comment type="similarity">
    <text evidence="7">Belongs to the protein kinase superfamily.</text>
</comment>
<evidence type="ECO:0000256" key="3">
    <source>
        <dbReference type="ARBA" id="ARBA00022741"/>
    </source>
</evidence>
<evidence type="ECO:0000256" key="8">
    <source>
        <dbReference type="SAM" id="MobiDB-lite"/>
    </source>
</evidence>
<dbReference type="PANTHER" id="PTHR24347">
    <property type="entry name" value="SERINE/THREONINE-PROTEIN KINASE"/>
    <property type="match status" value="1"/>
</dbReference>
<dbReference type="Pfam" id="PF00069">
    <property type="entry name" value="Pkinase"/>
    <property type="match status" value="1"/>
</dbReference>
<dbReference type="InterPro" id="IPR000719">
    <property type="entry name" value="Prot_kinase_dom"/>
</dbReference>
<keyword evidence="2" id="KW-0808">Transferase</keyword>
<reference evidence="10" key="1">
    <citation type="submission" date="2021-06" db="EMBL/GenBank/DDBJ databases">
        <authorList>
            <person name="Kallberg Y."/>
            <person name="Tangrot J."/>
            <person name="Rosling A."/>
        </authorList>
    </citation>
    <scope>NUCLEOTIDE SEQUENCE</scope>
    <source>
        <strain evidence="10">87-6 pot B 2015</strain>
    </source>
</reference>
<dbReference type="Gene3D" id="1.10.510.10">
    <property type="entry name" value="Transferase(Phosphotransferase) domain 1"/>
    <property type="match status" value="1"/>
</dbReference>
<sequence>MNRILALFKKDNGGEITYPLELEKSYRILKKVLGVGTFAVVKECVDKRTGQSYALKILAKKAIKGKENMLTTELDVLKQVNHPNIVQLHDLYESKEGVYIITDLASGGELFNQLLLKGSYTEQDAANLVKQILEGVAYLHDHEIVHRDLKPENLLFKDKSDDSKLMITDFGLSKILKTDNDVLMTACGTPGYVAPEVLLQTGHGKPVDIWSIGVITYTLLCGYTPFWGDDQATLFENIMSGVYDYDEDYWSEISMKATDFIDRMLTFDPSKRVTAHEALNDEWFKSAADVDILENVRRNFSAKETFRKAINLVQGVNRMTRMRKHLKHGDENNVETGDRQLLKETEPEKEK</sequence>
<dbReference type="GO" id="GO:0005524">
    <property type="term" value="F:ATP binding"/>
    <property type="evidence" value="ECO:0007669"/>
    <property type="project" value="UniProtKB-UniRule"/>
</dbReference>
<evidence type="ECO:0000256" key="6">
    <source>
        <dbReference type="PROSITE-ProRule" id="PRU10141"/>
    </source>
</evidence>
<dbReference type="Gene3D" id="3.30.200.20">
    <property type="entry name" value="Phosphorylase Kinase, domain 1"/>
    <property type="match status" value="1"/>
</dbReference>
<dbReference type="GO" id="GO:0004674">
    <property type="term" value="F:protein serine/threonine kinase activity"/>
    <property type="evidence" value="ECO:0007669"/>
    <property type="project" value="UniProtKB-KW"/>
</dbReference>
<name>A0A9N9BRI3_FUNMO</name>
<evidence type="ECO:0000256" key="7">
    <source>
        <dbReference type="RuleBase" id="RU000304"/>
    </source>
</evidence>
<feature type="compositionally biased region" description="Basic and acidic residues" evidence="8">
    <location>
        <begin position="328"/>
        <end position="351"/>
    </location>
</feature>
<dbReference type="InterPro" id="IPR017441">
    <property type="entry name" value="Protein_kinase_ATP_BS"/>
</dbReference>
<feature type="region of interest" description="Disordered" evidence="8">
    <location>
        <begin position="323"/>
        <end position="351"/>
    </location>
</feature>
<keyword evidence="1 7" id="KW-0723">Serine/threonine-protein kinase</keyword>
<dbReference type="PROSITE" id="PS50011">
    <property type="entry name" value="PROTEIN_KINASE_DOM"/>
    <property type="match status" value="1"/>
</dbReference>
<dbReference type="SUPFAM" id="SSF56112">
    <property type="entry name" value="Protein kinase-like (PK-like)"/>
    <property type="match status" value="1"/>
</dbReference>
<evidence type="ECO:0000256" key="5">
    <source>
        <dbReference type="ARBA" id="ARBA00022840"/>
    </source>
</evidence>
<keyword evidence="11" id="KW-1185">Reference proteome</keyword>
<evidence type="ECO:0000313" key="11">
    <source>
        <dbReference type="Proteomes" id="UP000789375"/>
    </source>
</evidence>
<dbReference type="FunFam" id="3.30.200.20:FF:000315">
    <property type="entry name" value="Calcium-dependent protein kinase 3"/>
    <property type="match status" value="1"/>
</dbReference>
<dbReference type="SMART" id="SM00220">
    <property type="entry name" value="S_TKc"/>
    <property type="match status" value="1"/>
</dbReference>
<dbReference type="PROSITE" id="PS00107">
    <property type="entry name" value="PROTEIN_KINASE_ATP"/>
    <property type="match status" value="1"/>
</dbReference>
<proteinExistence type="inferred from homology"/>
<evidence type="ECO:0000256" key="2">
    <source>
        <dbReference type="ARBA" id="ARBA00022679"/>
    </source>
</evidence>
<evidence type="ECO:0000313" key="10">
    <source>
        <dbReference type="EMBL" id="CAG8575215.1"/>
    </source>
</evidence>
<dbReference type="InterPro" id="IPR011009">
    <property type="entry name" value="Kinase-like_dom_sf"/>
</dbReference>
<dbReference type="FunFam" id="1.10.510.10:FF:000026">
    <property type="entry name" value="Calcium/calmodulin-dependent protein kinase type 1"/>
    <property type="match status" value="1"/>
</dbReference>
<feature type="binding site" evidence="6">
    <location>
        <position position="61"/>
    </location>
    <ligand>
        <name>ATP</name>
        <dbReference type="ChEBI" id="CHEBI:30616"/>
    </ligand>
</feature>
<feature type="domain" description="Protein kinase" evidence="9">
    <location>
        <begin position="27"/>
        <end position="284"/>
    </location>
</feature>
<keyword evidence="3 6" id="KW-0547">Nucleotide-binding</keyword>
<dbReference type="Proteomes" id="UP000789375">
    <property type="component" value="Unassembled WGS sequence"/>
</dbReference>
<evidence type="ECO:0000259" key="9">
    <source>
        <dbReference type="PROSITE" id="PS50011"/>
    </source>
</evidence>
<accession>A0A9N9BRI3</accession>
<keyword evidence="4" id="KW-0418">Kinase</keyword>
<dbReference type="InterPro" id="IPR008271">
    <property type="entry name" value="Ser/Thr_kinase_AS"/>
</dbReference>
<protein>
    <submittedName>
        <fullName evidence="10">1120_t:CDS:1</fullName>
    </submittedName>
</protein>
<evidence type="ECO:0000256" key="1">
    <source>
        <dbReference type="ARBA" id="ARBA00022527"/>
    </source>
</evidence>